<evidence type="ECO:0008006" key="7">
    <source>
        <dbReference type="Google" id="ProtNLM"/>
    </source>
</evidence>
<evidence type="ECO:0000256" key="1">
    <source>
        <dbReference type="SAM" id="Coils"/>
    </source>
</evidence>
<dbReference type="Pfam" id="PF25043">
    <property type="entry name" value="DUF7788"/>
    <property type="match status" value="1"/>
</dbReference>
<evidence type="ECO:0000313" key="6">
    <source>
        <dbReference type="Proteomes" id="UP000646827"/>
    </source>
</evidence>
<dbReference type="AlphaFoldDB" id="A0A8H7S4I5"/>
<reference evidence="5 6" key="1">
    <citation type="submission" date="2020-12" db="EMBL/GenBank/DDBJ databases">
        <title>Metabolic potential, ecology and presence of endohyphal bacteria is reflected in genomic diversity of Mucoromycotina.</title>
        <authorList>
            <person name="Muszewska A."/>
            <person name="Okrasinska A."/>
            <person name="Steczkiewicz K."/>
            <person name="Drgas O."/>
            <person name="Orlowska M."/>
            <person name="Perlinska-Lenart U."/>
            <person name="Aleksandrzak-Piekarczyk T."/>
            <person name="Szatraj K."/>
            <person name="Zielenkiewicz U."/>
            <person name="Pilsyk S."/>
            <person name="Malc E."/>
            <person name="Mieczkowski P."/>
            <person name="Kruszewska J.S."/>
            <person name="Biernat P."/>
            <person name="Pawlowska J."/>
        </authorList>
    </citation>
    <scope>NUCLEOTIDE SEQUENCE [LARGE SCALE GENOMIC DNA]</scope>
    <source>
        <strain evidence="5 6">CBS 142.35</strain>
    </source>
</reference>
<organism evidence="5 6">
    <name type="scientific">Circinella minor</name>
    <dbReference type="NCBI Taxonomy" id="1195481"/>
    <lineage>
        <taxon>Eukaryota</taxon>
        <taxon>Fungi</taxon>
        <taxon>Fungi incertae sedis</taxon>
        <taxon>Mucoromycota</taxon>
        <taxon>Mucoromycotina</taxon>
        <taxon>Mucoromycetes</taxon>
        <taxon>Mucorales</taxon>
        <taxon>Lichtheimiaceae</taxon>
        <taxon>Circinella</taxon>
    </lineage>
</organism>
<feature type="compositionally biased region" description="Basic and acidic residues" evidence="2">
    <location>
        <begin position="260"/>
        <end position="293"/>
    </location>
</feature>
<protein>
    <recommendedName>
        <fullName evidence="7">DUF2828 domain-containing protein</fullName>
    </recommendedName>
</protein>
<evidence type="ECO:0000256" key="2">
    <source>
        <dbReference type="SAM" id="MobiDB-lite"/>
    </source>
</evidence>
<dbReference type="SUPFAM" id="SSF53300">
    <property type="entry name" value="vWA-like"/>
    <property type="match status" value="1"/>
</dbReference>
<dbReference type="PANTHER" id="PTHR31373">
    <property type="entry name" value="OS06G0652100 PROTEIN"/>
    <property type="match status" value="1"/>
</dbReference>
<evidence type="ECO:0000313" key="5">
    <source>
        <dbReference type="EMBL" id="KAG2223424.1"/>
    </source>
</evidence>
<keyword evidence="6" id="KW-1185">Reference proteome</keyword>
<gene>
    <name evidence="5" type="ORF">INT45_001730</name>
</gene>
<accession>A0A8H7S4I5</accession>
<dbReference type="PIRSF" id="PIRSF015417">
    <property type="entry name" value="T31B5_30_vWA"/>
    <property type="match status" value="1"/>
</dbReference>
<dbReference type="EMBL" id="JAEPRB010000061">
    <property type="protein sequence ID" value="KAG2223424.1"/>
    <property type="molecule type" value="Genomic_DNA"/>
</dbReference>
<evidence type="ECO:0000259" key="4">
    <source>
        <dbReference type="Pfam" id="PF25043"/>
    </source>
</evidence>
<dbReference type="Gene3D" id="3.40.50.410">
    <property type="entry name" value="von Willebrand factor, type A domain"/>
    <property type="match status" value="1"/>
</dbReference>
<evidence type="ECO:0000259" key="3">
    <source>
        <dbReference type="Pfam" id="PF11443"/>
    </source>
</evidence>
<dbReference type="InterPro" id="IPR056690">
    <property type="entry name" value="DUF7788"/>
</dbReference>
<feature type="domain" description="DUF2828" evidence="3">
    <location>
        <begin position="69"/>
        <end position="532"/>
    </location>
</feature>
<dbReference type="Proteomes" id="UP000646827">
    <property type="component" value="Unassembled WGS sequence"/>
</dbReference>
<proteinExistence type="predicted"/>
<sequence>MSFHTFNASLPYFASLHDATALEAEVAALSKPLSLEDLKIASPTSEGAPEKSENKFMNALQRIGNLKKTANNANALKTTEDTCLDLYYQLGVARDADLVHSLLEKAWTQDPDMTLHIIWHTRSIHRGKSANDKFYTAFGWLLLHHPQTAIRNLQQLTANVVSVNKEKKNNKKEDQDWELMSANNEDNKDKTHLKSHGYWKDLVNICQIYVCNELNGPTNKGDLEGKFRALNCPRQERRPWNGYEDHRHLSRQFYKSLKTLPEEEQVKKRAERNAATEKKQKEQMEKQQADKEQKRAKRHVRVTQLLNSDPSYRALHFTVARLFATQLKADLEQLEKNRKTDSKNKYAMAEGISLAAKWAPTLHHSHDKHTLMATSIAELLYPPTTYQDKDESREHYINKVRELYRKTYISPLRQALDVTECKMSSGQWTKIDFSHVPSKCMQANSTRFFTHAKEEFLNYLKDVALGKKSVSGATLQPHELIIRAQRAAGGYVGGDDKLAKKMSPEALKEVYAMDTDLVNAQWKTLIDSIKQDAGPGNETLGSSIAVCDLSGSMMGNYGGDPVPLWPAVGLSLVLAEMASPPFNGSVITFSDNPTVVNLEVGGKLSENVCKIFSAPVGYSTNFLSVFLDLLLPIAKENKLKQEEMVKRLFVFSDMEFNEGFGISEWETIYEQIKRKYEEAGYKMPELVWWNLAQTRPVYDCPDSEEGAPMPVDKDASGCTMISGFSAALMKSFFEGTVEGKDDTVVVNKNGEEEEEEEEENEEKTPLKEMVKTIYHKSFEGLVVYD</sequence>
<dbReference type="PANTHER" id="PTHR31373:SF27">
    <property type="entry name" value="TROVE DOMAIN-CONTAINING PROTEIN"/>
    <property type="match status" value="1"/>
</dbReference>
<dbReference type="InterPro" id="IPR011205">
    <property type="entry name" value="UCP015417_vWA"/>
</dbReference>
<feature type="domain" description="DUF7788" evidence="4">
    <location>
        <begin position="542"/>
        <end position="773"/>
    </location>
</feature>
<dbReference type="InterPro" id="IPR058580">
    <property type="entry name" value="DUF2828"/>
</dbReference>
<keyword evidence="1" id="KW-0175">Coiled coil</keyword>
<feature type="region of interest" description="Disordered" evidence="2">
    <location>
        <begin position="260"/>
        <end position="299"/>
    </location>
</feature>
<name>A0A8H7S4I5_9FUNG</name>
<dbReference type="InterPro" id="IPR036465">
    <property type="entry name" value="vWFA_dom_sf"/>
</dbReference>
<comment type="caution">
    <text evidence="5">The sequence shown here is derived from an EMBL/GenBank/DDBJ whole genome shotgun (WGS) entry which is preliminary data.</text>
</comment>
<dbReference type="OrthoDB" id="1149618at2759"/>
<feature type="coiled-coil region" evidence="1">
    <location>
        <begin position="153"/>
        <end position="185"/>
    </location>
</feature>
<dbReference type="Pfam" id="PF11443">
    <property type="entry name" value="DUF2828"/>
    <property type="match status" value="1"/>
</dbReference>